<dbReference type="RefSeq" id="WP_103426928.1">
    <property type="nucleotide sequence ID" value="NZ_CP026309.1"/>
</dbReference>
<feature type="transmembrane region" description="Helical" evidence="1">
    <location>
        <begin position="7"/>
        <end position="27"/>
    </location>
</feature>
<dbReference type="Proteomes" id="UP000236584">
    <property type="component" value="Chromosome"/>
</dbReference>
<sequence length="79" mass="8915">MVSSRTLTALAGLVVSLLVSVVLWWQFDTLAFFLFVPFVPFLFRGRGGSEESVRTCPACGFRTEAEEYDYCPRDGTRLE</sequence>
<dbReference type="AlphaFoldDB" id="A0A2I8VQ44"/>
<evidence type="ECO:0000313" key="3">
    <source>
        <dbReference type="Proteomes" id="UP000236584"/>
    </source>
</evidence>
<name>A0A2I8VQ44_9EURY</name>
<dbReference type="KEGG" id="srub:C2R22_17645"/>
<evidence type="ECO:0000256" key="1">
    <source>
        <dbReference type="SAM" id="Phobius"/>
    </source>
</evidence>
<keyword evidence="1" id="KW-0472">Membrane</keyword>
<gene>
    <name evidence="2" type="ORF">C2R22_17645</name>
</gene>
<organism evidence="2 3">
    <name type="scientific">Salinigranum rubrum</name>
    <dbReference type="NCBI Taxonomy" id="755307"/>
    <lineage>
        <taxon>Archaea</taxon>
        <taxon>Methanobacteriati</taxon>
        <taxon>Methanobacteriota</taxon>
        <taxon>Stenosarchaea group</taxon>
        <taxon>Halobacteria</taxon>
        <taxon>Halobacteriales</taxon>
        <taxon>Haloferacaceae</taxon>
        <taxon>Salinigranum</taxon>
    </lineage>
</organism>
<keyword evidence="1" id="KW-0812">Transmembrane</keyword>
<proteinExistence type="predicted"/>
<evidence type="ECO:0000313" key="2">
    <source>
        <dbReference type="EMBL" id="AUV83239.1"/>
    </source>
</evidence>
<reference evidence="2 3" key="1">
    <citation type="submission" date="2018-01" db="EMBL/GenBank/DDBJ databases">
        <title>Complete genome sequence of Salinigranum rubrum GX10T, an extremely halophilic archaeon isolated from a marine solar saltern.</title>
        <authorList>
            <person name="Han S."/>
        </authorList>
    </citation>
    <scope>NUCLEOTIDE SEQUENCE [LARGE SCALE GENOMIC DNA]</scope>
    <source>
        <strain evidence="2 3">GX10</strain>
    </source>
</reference>
<accession>A0A2I8VQ44</accession>
<protein>
    <submittedName>
        <fullName evidence="2">Uncharacterized protein</fullName>
    </submittedName>
</protein>
<dbReference type="OrthoDB" id="239588at2157"/>
<dbReference type="EMBL" id="CP026309">
    <property type="protein sequence ID" value="AUV83239.1"/>
    <property type="molecule type" value="Genomic_DNA"/>
</dbReference>
<keyword evidence="3" id="KW-1185">Reference proteome</keyword>
<dbReference type="GeneID" id="35593955"/>
<keyword evidence="1" id="KW-1133">Transmembrane helix</keyword>